<feature type="transmembrane region" description="Helical" evidence="2">
    <location>
        <begin position="178"/>
        <end position="201"/>
    </location>
</feature>
<evidence type="ECO:0000256" key="1">
    <source>
        <dbReference type="SAM" id="MobiDB-lite"/>
    </source>
</evidence>
<feature type="region of interest" description="Disordered" evidence="1">
    <location>
        <begin position="1"/>
        <end position="117"/>
    </location>
</feature>
<evidence type="ECO:0000256" key="2">
    <source>
        <dbReference type="SAM" id="Phobius"/>
    </source>
</evidence>
<dbReference type="EMBL" id="CP076022">
    <property type="protein sequence ID" value="QWC09697.1"/>
    <property type="molecule type" value="Genomic_DNA"/>
</dbReference>
<feature type="transmembrane region" description="Helical" evidence="2">
    <location>
        <begin position="239"/>
        <end position="257"/>
    </location>
</feature>
<evidence type="ECO:0000313" key="3">
    <source>
        <dbReference type="EMBL" id="QWC09697.1"/>
    </source>
</evidence>
<feature type="compositionally biased region" description="Basic and acidic residues" evidence="1">
    <location>
        <begin position="8"/>
        <end position="33"/>
    </location>
</feature>
<feature type="compositionally biased region" description="Low complexity" evidence="1">
    <location>
        <begin position="34"/>
        <end position="69"/>
    </location>
</feature>
<feature type="transmembrane region" description="Helical" evidence="2">
    <location>
        <begin position="126"/>
        <end position="146"/>
    </location>
</feature>
<protein>
    <submittedName>
        <fullName evidence="3">Uncharacterized protein</fullName>
    </submittedName>
</protein>
<keyword evidence="2" id="KW-0812">Transmembrane</keyword>
<name>A0A975M4E2_9MICC</name>
<gene>
    <name evidence="3" type="ORF">KKR91_14680</name>
</gene>
<feature type="compositionally biased region" description="Low complexity" evidence="1">
    <location>
        <begin position="77"/>
        <end position="101"/>
    </location>
</feature>
<dbReference type="AlphaFoldDB" id="A0A975M4E2"/>
<dbReference type="Proteomes" id="UP000676885">
    <property type="component" value="Chromosome"/>
</dbReference>
<keyword evidence="2" id="KW-1133">Transmembrane helix</keyword>
<proteinExistence type="predicted"/>
<sequence length="273" mass="29267">MTTPENSPDPRDPNVPDSPRDPNARPDTDEPKYGQRLPQPPQQGQTPPYGQVPPYGQNQGQPYGSYGQQGQPGGAGQQPAPYGQPYGQQPQSPYGYQAAQPSGYAYPGAGADRPGKGPAPREVMRGFWLIIAAGILTFIYMIITVLSSSDAVTFDTLSNEDRRTVEDSGMTEEMLSSVFVTTGIVLAVIVLAVYILLAFLIRKGKNWARILGTVFAAFSAVGVLVSLLSGLAFASPLELLSLVASLAGIAGIVMLYLPPSQPYFRSRPRFGPY</sequence>
<reference evidence="3 4" key="1">
    <citation type="submission" date="2021-05" db="EMBL/GenBank/DDBJ databases">
        <title>Novel species in genus Arthrobacter.</title>
        <authorList>
            <person name="Zhang G."/>
        </authorList>
    </citation>
    <scope>NUCLEOTIDE SEQUENCE [LARGE SCALE GENOMIC DNA]</scope>
    <source>
        <strain evidence="4">zg-ZUI227</strain>
    </source>
</reference>
<keyword evidence="2" id="KW-0472">Membrane</keyword>
<dbReference type="KEGG" id="ajg:KKR91_14680"/>
<evidence type="ECO:0000313" key="4">
    <source>
        <dbReference type="Proteomes" id="UP000676885"/>
    </source>
</evidence>
<dbReference type="RefSeq" id="WP_210227700.1">
    <property type="nucleotide sequence ID" value="NZ_CP076022.1"/>
</dbReference>
<accession>A0A975M4E2</accession>
<keyword evidence="4" id="KW-1185">Reference proteome</keyword>
<organism evidence="3 4">
    <name type="scientific">Arthrobacter jiangjiafuii</name>
    <dbReference type="NCBI Taxonomy" id="2817475"/>
    <lineage>
        <taxon>Bacteria</taxon>
        <taxon>Bacillati</taxon>
        <taxon>Actinomycetota</taxon>
        <taxon>Actinomycetes</taxon>
        <taxon>Micrococcales</taxon>
        <taxon>Micrococcaceae</taxon>
        <taxon>Arthrobacter</taxon>
    </lineage>
</organism>
<feature type="transmembrane region" description="Helical" evidence="2">
    <location>
        <begin position="213"/>
        <end position="233"/>
    </location>
</feature>